<dbReference type="PROSITE" id="PS01124">
    <property type="entry name" value="HTH_ARAC_FAMILY_2"/>
    <property type="match status" value="1"/>
</dbReference>
<organism evidence="5 6">
    <name type="scientific">Luteibacter yeojuensis</name>
    <dbReference type="NCBI Taxonomy" id="345309"/>
    <lineage>
        <taxon>Bacteria</taxon>
        <taxon>Pseudomonadati</taxon>
        <taxon>Pseudomonadota</taxon>
        <taxon>Gammaproteobacteria</taxon>
        <taxon>Lysobacterales</taxon>
        <taxon>Rhodanobacteraceae</taxon>
        <taxon>Luteibacter</taxon>
    </lineage>
</organism>
<evidence type="ECO:0000259" key="4">
    <source>
        <dbReference type="PROSITE" id="PS01124"/>
    </source>
</evidence>
<feature type="domain" description="HTH araC/xylS-type" evidence="4">
    <location>
        <begin position="204"/>
        <end position="302"/>
    </location>
</feature>
<dbReference type="PANTHER" id="PTHR46796">
    <property type="entry name" value="HTH-TYPE TRANSCRIPTIONAL ACTIVATOR RHAS-RELATED"/>
    <property type="match status" value="1"/>
</dbReference>
<evidence type="ECO:0000313" key="5">
    <source>
        <dbReference type="EMBL" id="KJV24929.1"/>
    </source>
</evidence>
<evidence type="ECO:0000256" key="1">
    <source>
        <dbReference type="ARBA" id="ARBA00023015"/>
    </source>
</evidence>
<protein>
    <recommendedName>
        <fullName evidence="4">HTH araC/xylS-type domain-containing protein</fullName>
    </recommendedName>
</protein>
<evidence type="ECO:0000256" key="2">
    <source>
        <dbReference type="ARBA" id="ARBA00023125"/>
    </source>
</evidence>
<dbReference type="InterPro" id="IPR014710">
    <property type="entry name" value="RmlC-like_jellyroll"/>
</dbReference>
<dbReference type="RefSeq" id="WP_045831405.1">
    <property type="nucleotide sequence ID" value="NZ_JZRB01000085.1"/>
</dbReference>
<dbReference type="InterPro" id="IPR009057">
    <property type="entry name" value="Homeodomain-like_sf"/>
</dbReference>
<name>A0A0F3K4A4_9GAMM</name>
<dbReference type="SMART" id="SM00342">
    <property type="entry name" value="HTH_ARAC"/>
    <property type="match status" value="1"/>
</dbReference>
<dbReference type="AlphaFoldDB" id="A0A0F3K4A4"/>
<evidence type="ECO:0000256" key="3">
    <source>
        <dbReference type="ARBA" id="ARBA00023163"/>
    </source>
</evidence>
<dbReference type="InterPro" id="IPR032783">
    <property type="entry name" value="AraC_lig"/>
</dbReference>
<dbReference type="Gene3D" id="2.60.120.10">
    <property type="entry name" value="Jelly Rolls"/>
    <property type="match status" value="1"/>
</dbReference>
<proteinExistence type="predicted"/>
<dbReference type="EMBL" id="JZRB01000085">
    <property type="protein sequence ID" value="KJV24929.1"/>
    <property type="molecule type" value="Genomic_DNA"/>
</dbReference>
<dbReference type="GO" id="GO:0003700">
    <property type="term" value="F:DNA-binding transcription factor activity"/>
    <property type="evidence" value="ECO:0007669"/>
    <property type="project" value="InterPro"/>
</dbReference>
<keyword evidence="2" id="KW-0238">DNA-binding</keyword>
<gene>
    <name evidence="5" type="ORF">VI08_19995</name>
</gene>
<dbReference type="GO" id="GO:0043565">
    <property type="term" value="F:sequence-specific DNA binding"/>
    <property type="evidence" value="ECO:0007669"/>
    <property type="project" value="InterPro"/>
</dbReference>
<dbReference type="OrthoDB" id="9783876at2"/>
<keyword evidence="1" id="KW-0805">Transcription regulation</keyword>
<reference evidence="5 6" key="1">
    <citation type="submission" date="2015-03" db="EMBL/GenBank/DDBJ databases">
        <title>Draft genome sequence of Luteibacter yeojuensis strain SU11.</title>
        <authorList>
            <person name="Sulaiman J."/>
            <person name="Priya K."/>
            <person name="Chan K.-G."/>
        </authorList>
    </citation>
    <scope>NUCLEOTIDE SEQUENCE [LARGE SCALE GENOMIC DNA]</scope>
    <source>
        <strain evidence="5 6">SU11</strain>
    </source>
</reference>
<dbReference type="PATRIC" id="fig|345309.4.peg.4093"/>
<keyword evidence="3" id="KW-0804">Transcription</keyword>
<dbReference type="CDD" id="cd06995">
    <property type="entry name" value="cupin_YkgD-like_N"/>
    <property type="match status" value="1"/>
</dbReference>
<dbReference type="InterPro" id="IPR011051">
    <property type="entry name" value="RmlC_Cupin_sf"/>
</dbReference>
<keyword evidence="6" id="KW-1185">Reference proteome</keyword>
<evidence type="ECO:0000313" key="6">
    <source>
        <dbReference type="Proteomes" id="UP000033651"/>
    </source>
</evidence>
<dbReference type="PANTHER" id="PTHR46796:SF7">
    <property type="entry name" value="ARAC FAMILY TRANSCRIPTIONAL REGULATOR"/>
    <property type="match status" value="1"/>
</dbReference>
<dbReference type="Gene3D" id="1.10.10.60">
    <property type="entry name" value="Homeodomain-like"/>
    <property type="match status" value="1"/>
</dbReference>
<dbReference type="Proteomes" id="UP000033651">
    <property type="component" value="Unassembled WGS sequence"/>
</dbReference>
<dbReference type="SUPFAM" id="SSF51182">
    <property type="entry name" value="RmlC-like cupins"/>
    <property type="match status" value="1"/>
</dbReference>
<dbReference type="InterPro" id="IPR050204">
    <property type="entry name" value="AraC_XylS_family_regulators"/>
</dbReference>
<dbReference type="SUPFAM" id="SSF46689">
    <property type="entry name" value="Homeodomain-like"/>
    <property type="match status" value="2"/>
</dbReference>
<sequence>MDALTRLLDLARVRGALDLRCQLAGGFSLDHADAGPGEAPFHLVLAGEGVMELPGRRTLPMRAGDLIVLPHGTSHKVRDVRGVLHDAPVEIDRAGPLTVKRTAGDGEPLDLLCGRFVHAPDAGQLLFASLPDVLHASLADSQGIATLEAIVHVLRVEVGALAPGALAVVTALSQALLVFALRAQLAAGHMPPSLLTLLAEPRLGRAMLAMLREPAKEWTVESLAAQAAMSRATFARHFEAKGKQSPHEVLTLLRMHLAAEYLRRGELTAAAVAERVGYKSESAFGKTFLRVMGQTPARFRREAPLGG</sequence>
<dbReference type="Pfam" id="PF12852">
    <property type="entry name" value="Cupin_6"/>
    <property type="match status" value="1"/>
</dbReference>
<accession>A0A0F3K4A4</accession>
<dbReference type="Pfam" id="PF12833">
    <property type="entry name" value="HTH_18"/>
    <property type="match status" value="1"/>
</dbReference>
<dbReference type="InterPro" id="IPR018060">
    <property type="entry name" value="HTH_AraC"/>
</dbReference>
<comment type="caution">
    <text evidence="5">The sequence shown here is derived from an EMBL/GenBank/DDBJ whole genome shotgun (WGS) entry which is preliminary data.</text>
</comment>